<feature type="binding site" evidence="10">
    <location>
        <position position="123"/>
    </location>
    <ligand>
        <name>L-glutamate</name>
        <dbReference type="ChEBI" id="CHEBI:29985"/>
    </ligand>
</feature>
<keyword evidence="4 11" id="KW-0808">Transferase</keyword>
<evidence type="ECO:0000256" key="10">
    <source>
        <dbReference type="PIRSR" id="PIRSR600101-2"/>
    </source>
</evidence>
<dbReference type="Gene3D" id="1.10.246.130">
    <property type="match status" value="1"/>
</dbReference>
<dbReference type="InterPro" id="IPR051792">
    <property type="entry name" value="GGT_bact"/>
</dbReference>
<evidence type="ECO:0000256" key="9">
    <source>
        <dbReference type="PIRSR" id="PIRSR600101-1"/>
    </source>
</evidence>
<dbReference type="AlphaFoldDB" id="A0A6J4LJQ4"/>
<evidence type="ECO:0000256" key="1">
    <source>
        <dbReference type="ARBA" id="ARBA00001049"/>
    </source>
</evidence>
<evidence type="ECO:0000256" key="12">
    <source>
        <dbReference type="SAM" id="SignalP"/>
    </source>
</evidence>
<dbReference type="PROSITE" id="PS00462">
    <property type="entry name" value="G_GLU_TRANSPEPTIDASE"/>
    <property type="match status" value="1"/>
</dbReference>
<evidence type="ECO:0000256" key="5">
    <source>
        <dbReference type="ARBA" id="ARBA00022801"/>
    </source>
</evidence>
<dbReference type="EMBL" id="CADCTW010000130">
    <property type="protein sequence ID" value="CAA9334031.1"/>
    <property type="molecule type" value="Genomic_DNA"/>
</dbReference>
<protein>
    <recommendedName>
        <fullName evidence="11">Glutathione hydrolase proenzyme</fullName>
        <ecNumber evidence="11">2.3.2.2</ecNumber>
        <ecNumber evidence="11">3.4.19.13</ecNumber>
    </recommendedName>
    <component>
        <recommendedName>
            <fullName evidence="11">Glutathione hydrolase large chain</fullName>
        </recommendedName>
    </component>
    <component>
        <recommendedName>
            <fullName evidence="11">Glutathione hydrolase small chain</fullName>
        </recommendedName>
    </component>
</protein>
<dbReference type="PANTHER" id="PTHR43199">
    <property type="entry name" value="GLUTATHIONE HYDROLASE"/>
    <property type="match status" value="1"/>
</dbReference>
<keyword evidence="6 11" id="KW-0865">Zymogen</keyword>
<evidence type="ECO:0000256" key="4">
    <source>
        <dbReference type="ARBA" id="ARBA00022679"/>
    </source>
</evidence>
<dbReference type="NCBIfam" id="TIGR00066">
    <property type="entry name" value="g_glut_trans"/>
    <property type="match status" value="1"/>
</dbReference>
<feature type="binding site" evidence="10">
    <location>
        <begin position="416"/>
        <end position="418"/>
    </location>
    <ligand>
        <name>L-glutamate</name>
        <dbReference type="ChEBI" id="CHEBI:29985"/>
    </ligand>
</feature>
<comment type="pathway">
    <text evidence="11">Sulfur metabolism; glutathione metabolism.</text>
</comment>
<feature type="signal peptide" evidence="12">
    <location>
        <begin position="1"/>
        <end position="24"/>
    </location>
</feature>
<dbReference type="InterPro" id="IPR055262">
    <property type="entry name" value="GGT_CS"/>
</dbReference>
<keyword evidence="11" id="KW-0317">Glutathione biosynthesis</keyword>
<dbReference type="SUPFAM" id="SSF56235">
    <property type="entry name" value="N-terminal nucleophile aminohydrolases (Ntn hydrolases)"/>
    <property type="match status" value="1"/>
</dbReference>
<sequence length="597" mass="63057">MNLRLAALIPLVPLTAVLVSGGGAAPAAAPAGQDTTRLFAPAWEYPRGSIAPVRSTAGMVATTDRVASEVGAEILRRGGNAVDAAVATHFALAVVNPEAGNIGGGGFMVVRMADGTTAALDFREMAPGRATRDMFLDAAGNVTERSVEGHLAAGVPGSVAGMWEAHRRFGRLPWAELVLPAVHLAEGVVVHQRLAESFYRNRKALVKNAETMRIFTRRGEPLRVGDRLVQADLAATLQRIASSGKDGFYAGRTAELVEAEMRRGGGLITQRDMAAYKAVWRDPVRVRYRGHEVISMPPPSSGGPTMGAMLKILEGYDLPRMRYLGPEHVHLFAEASRRAYADRNAYLADPDFVPQPTARMVSDAHAAARRATIRRDRATPSAQVAPGLGAPPTEGTETTHYSIMDARGNAVAVTTTINSLYGNLVTVAGAGFLLNNEMDDFTSKPGVPNQFGLVQGAANAIAPGKRMLSAMTPTIVLDPSGRVKLVTGTPGGSTIITSIVQQVSNVVDFGMDVATATSAPRLHHQHLPDSLRFERRGLDPATVSRLRAMGHAMAERQGFQGDVQSILVTNGAMTAVADPRRGGAAVGVAEVATGVVQ</sequence>
<reference evidence="13" key="1">
    <citation type="submission" date="2020-02" db="EMBL/GenBank/DDBJ databases">
        <authorList>
            <person name="Meier V. D."/>
        </authorList>
    </citation>
    <scope>NUCLEOTIDE SEQUENCE</scope>
    <source>
        <strain evidence="13">AVDCRST_MAG68</strain>
    </source>
</reference>
<feature type="binding site" evidence="10">
    <location>
        <position position="440"/>
    </location>
    <ligand>
        <name>L-glutamate</name>
        <dbReference type="ChEBI" id="CHEBI:29985"/>
    </ligand>
</feature>
<evidence type="ECO:0000256" key="8">
    <source>
        <dbReference type="ARBA" id="ARBA00047417"/>
    </source>
</evidence>
<evidence type="ECO:0000256" key="6">
    <source>
        <dbReference type="ARBA" id="ARBA00023145"/>
    </source>
</evidence>
<accession>A0A6J4LJQ4</accession>
<keyword evidence="7 11" id="KW-0012">Acyltransferase</keyword>
<dbReference type="InterPro" id="IPR043137">
    <property type="entry name" value="GGT_ssub_C"/>
</dbReference>
<dbReference type="UniPathway" id="UPA00204"/>
<dbReference type="GO" id="GO:0006750">
    <property type="term" value="P:glutathione biosynthetic process"/>
    <property type="evidence" value="ECO:0007669"/>
    <property type="project" value="UniProtKB-KW"/>
</dbReference>
<comment type="PTM">
    <text evidence="11">Cleaved by autocatalysis into a large and a small subunit.</text>
</comment>
<keyword evidence="12" id="KW-0732">Signal</keyword>
<comment type="catalytic activity">
    <reaction evidence="1 11">
        <text>an S-substituted glutathione + H2O = an S-substituted L-cysteinylglycine + L-glutamate</text>
        <dbReference type="Rhea" id="RHEA:59468"/>
        <dbReference type="ChEBI" id="CHEBI:15377"/>
        <dbReference type="ChEBI" id="CHEBI:29985"/>
        <dbReference type="ChEBI" id="CHEBI:90779"/>
        <dbReference type="ChEBI" id="CHEBI:143103"/>
        <dbReference type="EC" id="3.4.19.13"/>
    </reaction>
</comment>
<dbReference type="GO" id="GO:0103068">
    <property type="term" value="F:leukotriene C4 gamma-glutamyl transferase activity"/>
    <property type="evidence" value="ECO:0007669"/>
    <property type="project" value="UniProtKB-EC"/>
</dbReference>
<dbReference type="InterPro" id="IPR000101">
    <property type="entry name" value="GGT_peptidase"/>
</dbReference>
<dbReference type="InterPro" id="IPR029055">
    <property type="entry name" value="Ntn_hydrolases_N"/>
</dbReference>
<dbReference type="PRINTS" id="PR01210">
    <property type="entry name" value="GGTRANSPTASE"/>
</dbReference>
<feature type="binding site" evidence="10">
    <location>
        <position position="492"/>
    </location>
    <ligand>
        <name>L-glutamate</name>
        <dbReference type="ChEBI" id="CHEBI:29985"/>
    </ligand>
</feature>
<gene>
    <name evidence="13" type="ORF">AVDCRST_MAG68-2665</name>
</gene>
<dbReference type="Pfam" id="PF01019">
    <property type="entry name" value="G_glu_transpept"/>
    <property type="match status" value="1"/>
</dbReference>
<feature type="active site" description="Nucleophile" evidence="9">
    <location>
        <position position="398"/>
    </location>
</feature>
<dbReference type="EC" id="3.4.19.13" evidence="11"/>
<proteinExistence type="inferred from homology"/>
<evidence type="ECO:0000256" key="11">
    <source>
        <dbReference type="RuleBase" id="RU368036"/>
    </source>
</evidence>
<dbReference type="PANTHER" id="PTHR43199:SF1">
    <property type="entry name" value="GLUTATHIONE HYDROLASE PROENZYME"/>
    <property type="match status" value="1"/>
</dbReference>
<evidence type="ECO:0000313" key="13">
    <source>
        <dbReference type="EMBL" id="CAA9334031.1"/>
    </source>
</evidence>
<dbReference type="GO" id="GO:0036374">
    <property type="term" value="F:glutathione hydrolase activity"/>
    <property type="evidence" value="ECO:0007669"/>
    <property type="project" value="UniProtKB-UniRule"/>
</dbReference>
<comment type="subunit">
    <text evidence="11">This enzyme consists of two polypeptide chains, which are synthesized in precursor form from a single polypeptide.</text>
</comment>
<dbReference type="Gene3D" id="3.60.20.40">
    <property type="match status" value="1"/>
</dbReference>
<name>A0A6J4LJQ4_9BACT</name>
<evidence type="ECO:0000256" key="2">
    <source>
        <dbReference type="ARBA" id="ARBA00001089"/>
    </source>
</evidence>
<organism evidence="13">
    <name type="scientific">uncultured Gemmatimonadota bacterium</name>
    <dbReference type="NCBI Taxonomy" id="203437"/>
    <lineage>
        <taxon>Bacteria</taxon>
        <taxon>Pseudomonadati</taxon>
        <taxon>Gemmatimonadota</taxon>
        <taxon>environmental samples</taxon>
    </lineage>
</organism>
<dbReference type="InterPro" id="IPR043138">
    <property type="entry name" value="GGT_lsub"/>
</dbReference>
<keyword evidence="5 11" id="KW-0378">Hydrolase</keyword>
<evidence type="ECO:0000256" key="3">
    <source>
        <dbReference type="ARBA" id="ARBA00009381"/>
    </source>
</evidence>
<dbReference type="GO" id="GO:0006751">
    <property type="term" value="P:glutathione catabolic process"/>
    <property type="evidence" value="ECO:0007669"/>
    <property type="project" value="UniProtKB-UniRule"/>
</dbReference>
<feature type="chain" id="PRO_5026956573" description="Glutathione hydrolase proenzyme" evidence="12">
    <location>
        <begin position="25"/>
        <end position="597"/>
    </location>
</feature>
<comment type="catalytic activity">
    <reaction evidence="2 11">
        <text>glutathione + H2O = L-cysteinylglycine + L-glutamate</text>
        <dbReference type="Rhea" id="RHEA:28807"/>
        <dbReference type="ChEBI" id="CHEBI:15377"/>
        <dbReference type="ChEBI" id="CHEBI:29985"/>
        <dbReference type="ChEBI" id="CHEBI:57925"/>
        <dbReference type="ChEBI" id="CHEBI:61694"/>
        <dbReference type="EC" id="3.4.19.13"/>
    </reaction>
</comment>
<comment type="catalytic activity">
    <reaction evidence="8 11">
        <text>an N-terminal (5-L-glutamyl)-[peptide] + an alpha-amino acid = 5-L-glutamyl amino acid + an N-terminal L-alpha-aminoacyl-[peptide]</text>
        <dbReference type="Rhea" id="RHEA:23904"/>
        <dbReference type="Rhea" id="RHEA-COMP:9780"/>
        <dbReference type="Rhea" id="RHEA-COMP:9795"/>
        <dbReference type="ChEBI" id="CHEBI:77644"/>
        <dbReference type="ChEBI" id="CHEBI:78597"/>
        <dbReference type="ChEBI" id="CHEBI:78599"/>
        <dbReference type="ChEBI" id="CHEBI:78608"/>
        <dbReference type="EC" id="2.3.2.2"/>
    </reaction>
</comment>
<comment type="similarity">
    <text evidence="3 11">Belongs to the gamma-glutamyltransferase family.</text>
</comment>
<dbReference type="EC" id="2.3.2.2" evidence="11"/>
<evidence type="ECO:0000256" key="7">
    <source>
        <dbReference type="ARBA" id="ARBA00023315"/>
    </source>
</evidence>